<sequence>MKSPIKELFVSALLYLPLCFFIWFYAAPILVMPAKWLAAMVMQLWQADLFNGIEQQQYLFHVQTLIFPQDYNGQDAKLAVLDVTVNPMKYGYGLAVFAGLVISVPELKLKSKLIQMAIGFLVVSLIQANGVFWETCKSLLFSGGGDAFQAINDTGISHNLVAAMYQMSYLILPAVVPIVIWVLLNRHFIEEITQYNKGLD</sequence>
<feature type="transmembrane region" description="Helical" evidence="1">
    <location>
        <begin position="12"/>
        <end position="32"/>
    </location>
</feature>
<reference evidence="2" key="1">
    <citation type="submission" date="2018-06" db="EMBL/GenBank/DDBJ databases">
        <authorList>
            <person name="Zhirakovskaya E."/>
        </authorList>
    </citation>
    <scope>NUCLEOTIDE SEQUENCE</scope>
</reference>
<protein>
    <submittedName>
        <fullName evidence="2">Uncharacterized protein</fullName>
    </submittedName>
</protein>
<dbReference type="AlphaFoldDB" id="A0A3B0VXC2"/>
<evidence type="ECO:0000313" key="2">
    <source>
        <dbReference type="EMBL" id="VAW48265.1"/>
    </source>
</evidence>
<feature type="transmembrane region" description="Helical" evidence="1">
    <location>
        <begin position="163"/>
        <end position="184"/>
    </location>
</feature>
<feature type="transmembrane region" description="Helical" evidence="1">
    <location>
        <begin position="114"/>
        <end position="133"/>
    </location>
</feature>
<feature type="transmembrane region" description="Helical" evidence="1">
    <location>
        <begin position="90"/>
        <end position="107"/>
    </location>
</feature>
<proteinExistence type="predicted"/>
<dbReference type="InterPro" id="IPR049823">
    <property type="entry name" value="XrtH_assoc"/>
</dbReference>
<name>A0A3B0VXC2_9ZZZZ</name>
<dbReference type="NCBIfam" id="NF041730">
    <property type="entry name" value="XrtH_assoc"/>
    <property type="match status" value="1"/>
</dbReference>
<evidence type="ECO:0000256" key="1">
    <source>
        <dbReference type="SAM" id="Phobius"/>
    </source>
</evidence>
<dbReference type="EMBL" id="UOFA01000398">
    <property type="protein sequence ID" value="VAW48265.1"/>
    <property type="molecule type" value="Genomic_DNA"/>
</dbReference>
<keyword evidence="1" id="KW-0812">Transmembrane</keyword>
<accession>A0A3B0VXC2</accession>
<organism evidence="2">
    <name type="scientific">hydrothermal vent metagenome</name>
    <dbReference type="NCBI Taxonomy" id="652676"/>
    <lineage>
        <taxon>unclassified sequences</taxon>
        <taxon>metagenomes</taxon>
        <taxon>ecological metagenomes</taxon>
    </lineage>
</organism>
<keyword evidence="1" id="KW-1133">Transmembrane helix</keyword>
<gene>
    <name evidence="2" type="ORF">MNBD_GAMMA02-278</name>
</gene>
<keyword evidence="1" id="KW-0472">Membrane</keyword>